<protein>
    <submittedName>
        <fullName evidence="1">Uncharacterized protein</fullName>
    </submittedName>
</protein>
<dbReference type="Proteomes" id="UP000505325">
    <property type="component" value="Chromosome"/>
</dbReference>
<sequence length="94" mass="10468">MCDCMKNTAEKVRGHLEKRVPINAEVSTGLGDTGWQDEWLSLEDGKLHVMLIYKLAYRARKKDGSMAKNLTRLSTGVSMAYCPFCGEKFGGDHA</sequence>
<name>A0A6M8UEQ6_9GAMM</name>
<dbReference type="KEGG" id="pmak:PMPD1_3134"/>
<keyword evidence="2" id="KW-1185">Reference proteome</keyword>
<proteinExistence type="predicted"/>
<accession>A0A6M8UEQ6</accession>
<gene>
    <name evidence="1" type="ORF">PMPD1_3134</name>
</gene>
<organism evidence="1 2">
    <name type="scientific">Paramixta manurensis</name>
    <dbReference type="NCBI Taxonomy" id="2740817"/>
    <lineage>
        <taxon>Bacteria</taxon>
        <taxon>Pseudomonadati</taxon>
        <taxon>Pseudomonadota</taxon>
        <taxon>Gammaproteobacteria</taxon>
        <taxon>Enterobacterales</taxon>
        <taxon>Erwiniaceae</taxon>
        <taxon>Paramixta</taxon>
    </lineage>
</organism>
<reference evidence="1 2" key="1">
    <citation type="submission" date="2020-06" db="EMBL/GenBank/DDBJ databases">
        <title>Genome sequence of Paramixta manurensis strain PD-1.</title>
        <authorList>
            <person name="Lee C.W."/>
            <person name="Kim J."/>
        </authorList>
    </citation>
    <scope>NUCLEOTIDE SEQUENCE [LARGE SCALE GENOMIC DNA]</scope>
    <source>
        <strain evidence="1 2">PD-1</strain>
    </source>
</reference>
<dbReference type="AlphaFoldDB" id="A0A6M8UEQ6"/>
<evidence type="ECO:0000313" key="2">
    <source>
        <dbReference type="Proteomes" id="UP000505325"/>
    </source>
</evidence>
<dbReference type="EMBL" id="CP054212">
    <property type="protein sequence ID" value="QKJ88064.1"/>
    <property type="molecule type" value="Genomic_DNA"/>
</dbReference>
<evidence type="ECO:0000313" key="1">
    <source>
        <dbReference type="EMBL" id="QKJ88064.1"/>
    </source>
</evidence>